<evidence type="ECO:0008006" key="4">
    <source>
        <dbReference type="Google" id="ProtNLM"/>
    </source>
</evidence>
<reference evidence="2 3" key="1">
    <citation type="submission" date="2023-03" db="EMBL/GenBank/DDBJ databases">
        <title>High recombination rates correlate with genetic variation in Cardiocondyla obscurior ants.</title>
        <authorList>
            <person name="Errbii M."/>
        </authorList>
    </citation>
    <scope>NUCLEOTIDE SEQUENCE [LARGE SCALE GENOMIC DNA]</scope>
    <source>
        <strain evidence="2">Alpha-2009</strain>
        <tissue evidence="2">Whole body</tissue>
    </source>
</reference>
<keyword evidence="3" id="KW-1185">Reference proteome</keyword>
<gene>
    <name evidence="2" type="ORF">PUN28_000475</name>
</gene>
<dbReference type="Proteomes" id="UP001430953">
    <property type="component" value="Unassembled WGS sequence"/>
</dbReference>
<name>A0AAW2GZP3_9HYME</name>
<evidence type="ECO:0000313" key="3">
    <source>
        <dbReference type="Proteomes" id="UP001430953"/>
    </source>
</evidence>
<evidence type="ECO:0000256" key="1">
    <source>
        <dbReference type="SAM" id="MobiDB-lite"/>
    </source>
</evidence>
<accession>A0AAW2GZP3</accession>
<sequence length="97" mass="11599">MSNNCVKVFFHVRPYEDKSLYYILRKCTLIEPSFNMRAPRFRYNFVKTSQIVGRRGNLSRRRPGKSRPPGAESLDSRQVFPGKMWKLGYRHIKFDRL</sequence>
<dbReference type="EMBL" id="JADYXP020000001">
    <property type="protein sequence ID" value="KAL0132760.1"/>
    <property type="molecule type" value="Genomic_DNA"/>
</dbReference>
<feature type="region of interest" description="Disordered" evidence="1">
    <location>
        <begin position="54"/>
        <end position="74"/>
    </location>
</feature>
<proteinExistence type="predicted"/>
<evidence type="ECO:0000313" key="2">
    <source>
        <dbReference type="EMBL" id="KAL0132760.1"/>
    </source>
</evidence>
<organism evidence="2 3">
    <name type="scientific">Cardiocondyla obscurior</name>
    <dbReference type="NCBI Taxonomy" id="286306"/>
    <lineage>
        <taxon>Eukaryota</taxon>
        <taxon>Metazoa</taxon>
        <taxon>Ecdysozoa</taxon>
        <taxon>Arthropoda</taxon>
        <taxon>Hexapoda</taxon>
        <taxon>Insecta</taxon>
        <taxon>Pterygota</taxon>
        <taxon>Neoptera</taxon>
        <taxon>Endopterygota</taxon>
        <taxon>Hymenoptera</taxon>
        <taxon>Apocrita</taxon>
        <taxon>Aculeata</taxon>
        <taxon>Formicoidea</taxon>
        <taxon>Formicidae</taxon>
        <taxon>Myrmicinae</taxon>
        <taxon>Cardiocondyla</taxon>
    </lineage>
</organism>
<dbReference type="AlphaFoldDB" id="A0AAW2GZP3"/>
<protein>
    <recommendedName>
        <fullName evidence="4">Ribosomal protein L15</fullName>
    </recommendedName>
</protein>
<comment type="caution">
    <text evidence="2">The sequence shown here is derived from an EMBL/GenBank/DDBJ whole genome shotgun (WGS) entry which is preliminary data.</text>
</comment>